<keyword evidence="17" id="KW-0175">Coiled coil</keyword>
<comment type="subcellular location">
    <subcellularLocation>
        <location evidence="1">Cell inner membrane</location>
        <topology evidence="1">Single-pass membrane protein</topology>
    </subcellularLocation>
    <subcellularLocation>
        <location evidence="15">Cell membrane</location>
        <topology evidence="15">Single-pass membrane protein</topology>
    </subcellularLocation>
</comment>
<evidence type="ECO:0000256" key="14">
    <source>
        <dbReference type="ARBA" id="ARBA00025830"/>
    </source>
</evidence>
<keyword evidence="3 15" id="KW-0813">Transport</keyword>
<evidence type="ECO:0000256" key="4">
    <source>
        <dbReference type="ARBA" id="ARBA00022475"/>
    </source>
</evidence>
<dbReference type="PANTHER" id="PTHR33445">
    <property type="entry name" value="ATP SYNTHASE SUBUNIT B', CHLOROPLASTIC"/>
    <property type="match status" value="1"/>
</dbReference>
<evidence type="ECO:0000256" key="3">
    <source>
        <dbReference type="ARBA" id="ARBA00022448"/>
    </source>
</evidence>
<reference evidence="18" key="1">
    <citation type="journal article" date="2015" name="Genome Announc.">
        <title>Complete Genome Sequence of the Bacteriochlorophyll b-Producing Photosynthetic Bacterium Blastochloris viridis.</title>
        <authorList>
            <person name="Tsukatani Y."/>
            <person name="Hirose Y."/>
            <person name="Harada J."/>
            <person name="Misawa N."/>
            <person name="Mori K."/>
            <person name="Inoue K."/>
            <person name="Tamiaki H."/>
        </authorList>
    </citation>
    <scope>NUCLEOTIDE SEQUENCE [LARGE SCALE GENOMIC DNA]</scope>
    <source>
        <strain evidence="18">DSM 133</strain>
    </source>
</reference>
<feature type="transmembrane region" description="Helical" evidence="15">
    <location>
        <begin position="6"/>
        <end position="23"/>
    </location>
</feature>
<evidence type="ECO:0000256" key="12">
    <source>
        <dbReference type="ARBA" id="ARBA00025198"/>
    </source>
</evidence>
<evidence type="ECO:0000256" key="17">
    <source>
        <dbReference type="SAM" id="Coils"/>
    </source>
</evidence>
<gene>
    <name evidence="15 19" type="primary">atpF</name>
    <name evidence="18" type="ORF">BV133_2015</name>
    <name evidence="19" type="ORF">BVIRIDIS_21290</name>
</gene>
<dbReference type="KEGG" id="bvr:BVIR_2685"/>
<evidence type="ECO:0000256" key="16">
    <source>
        <dbReference type="RuleBase" id="RU003848"/>
    </source>
</evidence>
<keyword evidence="9 15" id="KW-0406">Ion transport</keyword>
<evidence type="ECO:0000256" key="8">
    <source>
        <dbReference type="ARBA" id="ARBA00022989"/>
    </source>
</evidence>
<keyword evidence="4 15" id="KW-1003">Cell membrane</keyword>
<dbReference type="CDD" id="cd06503">
    <property type="entry name" value="ATP-synt_Fo_b"/>
    <property type="match status" value="1"/>
</dbReference>
<dbReference type="AlphaFoldDB" id="A0A0H5BPN7"/>
<evidence type="ECO:0000256" key="7">
    <source>
        <dbReference type="ARBA" id="ARBA00022781"/>
    </source>
</evidence>
<comment type="subunit">
    <text evidence="14 15">F-type ATPases have 2 components, F(1) - the catalytic core - and F(0) - the membrane proton channel. F(1) has five subunits: alpha(3), beta(3), gamma(1), delta(1), epsilon(1). F(0) has three main subunits: a(1), b(2) and c(10-14). The alpha and beta chains form an alternating ring which encloses part of the gamma chain. F(1) is attached to F(0) by a central stalk formed by the gamma and epsilon chains, while a peripheral stalk is formed by the delta and b chains.</text>
</comment>
<evidence type="ECO:0000313" key="19">
    <source>
        <dbReference type="EMBL" id="CUU43112.1"/>
    </source>
</evidence>
<dbReference type="InterPro" id="IPR050059">
    <property type="entry name" value="ATP_synthase_B_chain"/>
</dbReference>
<comment type="function">
    <text evidence="12 15">F(1)F(0) ATP synthase produces ATP from ADP in the presence of a proton or sodium gradient. F-type ATPases consist of two structural domains, F(1) containing the extramembraneous catalytic core and F(0) containing the membrane proton channel, linked together by a central stalk and a peripheral stalk. During catalysis, ATP synthesis in the catalytic domain of F(1) is coupled via a rotary mechanism of the central stalk subunits to proton translocation.</text>
</comment>
<evidence type="ECO:0000256" key="10">
    <source>
        <dbReference type="ARBA" id="ARBA00023136"/>
    </source>
</evidence>
<keyword evidence="8 15" id="KW-1133">Transmembrane helix</keyword>
<dbReference type="HAMAP" id="MF_01398">
    <property type="entry name" value="ATP_synth_b_bprime"/>
    <property type="match status" value="1"/>
</dbReference>
<keyword evidence="7 15" id="KW-0375">Hydrogen ion transport</keyword>
<dbReference type="RefSeq" id="WP_055038052.1">
    <property type="nucleotide sequence ID" value="NZ_AP014854.2"/>
</dbReference>
<keyword evidence="10 15" id="KW-0472">Membrane</keyword>
<dbReference type="EMBL" id="AP014854">
    <property type="protein sequence ID" value="BAR99608.1"/>
    <property type="molecule type" value="Genomic_DNA"/>
</dbReference>
<name>A0A0H5BPN7_BLAVI</name>
<sequence>MINAPEFWVAVAFFIFFGILGYFDVHKLIGNALDSRANRIRSELDEARRLREEANKVLADYKRREEEAHAEADAIIAYAKQEAERLATEGKVKVEEFVARRTKLAEAKIAQAETQAMADVRAAAADAAAKAAERILVKEVKGQLADDLIAKGLGDVKARMN</sequence>
<comment type="similarity">
    <text evidence="2 15 16">Belongs to the ATPase B chain family.</text>
</comment>
<comment type="function">
    <text evidence="13">Component of the F(0) channel, it forms part of the peripheral stalk, linking F(1) to F(0). The b'-subunit is a diverged and duplicated form of b found in plants and photosynthetic bacteria.</text>
</comment>
<evidence type="ECO:0000256" key="11">
    <source>
        <dbReference type="ARBA" id="ARBA00023310"/>
    </source>
</evidence>
<evidence type="ECO:0000256" key="9">
    <source>
        <dbReference type="ARBA" id="ARBA00023065"/>
    </source>
</evidence>
<reference evidence="19" key="2">
    <citation type="submission" date="2015-11" db="EMBL/GenBank/DDBJ databases">
        <authorList>
            <person name="Zhang Y."/>
            <person name="Guo Z."/>
        </authorList>
    </citation>
    <scope>NUCLEOTIDE SEQUENCE</scope>
    <source>
        <strain evidence="19">1</strain>
    </source>
</reference>
<evidence type="ECO:0000256" key="5">
    <source>
        <dbReference type="ARBA" id="ARBA00022547"/>
    </source>
</evidence>
<evidence type="ECO:0000256" key="2">
    <source>
        <dbReference type="ARBA" id="ARBA00005513"/>
    </source>
</evidence>
<organism evidence="19 20">
    <name type="scientific">Blastochloris viridis</name>
    <name type="common">Rhodopseudomonas viridis</name>
    <dbReference type="NCBI Taxonomy" id="1079"/>
    <lineage>
        <taxon>Bacteria</taxon>
        <taxon>Pseudomonadati</taxon>
        <taxon>Pseudomonadota</taxon>
        <taxon>Alphaproteobacteria</taxon>
        <taxon>Hyphomicrobiales</taxon>
        <taxon>Blastochloridaceae</taxon>
        <taxon>Blastochloris</taxon>
    </lineage>
</organism>
<dbReference type="GO" id="GO:0046961">
    <property type="term" value="F:proton-transporting ATPase activity, rotational mechanism"/>
    <property type="evidence" value="ECO:0007669"/>
    <property type="project" value="TreeGrafter"/>
</dbReference>
<dbReference type="EMBL" id="LN907867">
    <property type="protein sequence ID" value="CUU43112.1"/>
    <property type="molecule type" value="Genomic_DNA"/>
</dbReference>
<dbReference type="GO" id="GO:0005886">
    <property type="term" value="C:plasma membrane"/>
    <property type="evidence" value="ECO:0007669"/>
    <property type="project" value="UniProtKB-SubCell"/>
</dbReference>
<dbReference type="InterPro" id="IPR002146">
    <property type="entry name" value="ATP_synth_b/b'su_bac/chlpt"/>
</dbReference>
<evidence type="ECO:0000313" key="20">
    <source>
        <dbReference type="Proteomes" id="UP000065734"/>
    </source>
</evidence>
<dbReference type="Pfam" id="PF00430">
    <property type="entry name" value="ATP-synt_B"/>
    <property type="match status" value="1"/>
</dbReference>
<evidence type="ECO:0000256" key="1">
    <source>
        <dbReference type="ARBA" id="ARBA00004377"/>
    </source>
</evidence>
<proteinExistence type="inferred from homology"/>
<dbReference type="GO" id="GO:0045259">
    <property type="term" value="C:proton-transporting ATP synthase complex"/>
    <property type="evidence" value="ECO:0007669"/>
    <property type="project" value="UniProtKB-KW"/>
</dbReference>
<dbReference type="OrthoDB" id="8479836at2"/>
<reference evidence="20" key="3">
    <citation type="journal article" date="2016" name="Genome Announc.">
        <title>Revised genome sequence of the purple photosynthetic bacterium Blastochloris viridis.</title>
        <authorList>
            <person name="Liu L.N."/>
            <person name="Faulkner M."/>
            <person name="Liu X."/>
            <person name="Huang F."/>
            <person name="Darby A.C."/>
            <person name="Hall N."/>
        </authorList>
    </citation>
    <scope>NUCLEOTIDE SEQUENCE [LARGE SCALE GENOMIC DNA]</scope>
    <source>
        <strain evidence="20">ATCC 19567 / DSM 133 / F</strain>
    </source>
</reference>
<keyword evidence="6 15" id="KW-0812">Transmembrane</keyword>
<keyword evidence="5 15" id="KW-0138">CF(0)</keyword>
<accession>A0A0H5BPN7</accession>
<evidence type="ECO:0000256" key="6">
    <source>
        <dbReference type="ARBA" id="ARBA00022692"/>
    </source>
</evidence>
<evidence type="ECO:0000313" key="18">
    <source>
        <dbReference type="EMBL" id="BAR99608.1"/>
    </source>
</evidence>
<feature type="coiled-coil region" evidence="17">
    <location>
        <begin position="37"/>
        <end position="71"/>
    </location>
</feature>
<evidence type="ECO:0000256" key="15">
    <source>
        <dbReference type="HAMAP-Rule" id="MF_01398"/>
    </source>
</evidence>
<dbReference type="PANTHER" id="PTHR33445:SF1">
    <property type="entry name" value="ATP SYNTHASE SUBUNIT B"/>
    <property type="match status" value="1"/>
</dbReference>
<dbReference type="GO" id="GO:0046933">
    <property type="term" value="F:proton-transporting ATP synthase activity, rotational mechanism"/>
    <property type="evidence" value="ECO:0007669"/>
    <property type="project" value="UniProtKB-UniRule"/>
</dbReference>
<evidence type="ECO:0000256" key="13">
    <source>
        <dbReference type="ARBA" id="ARBA00025614"/>
    </source>
</evidence>
<protein>
    <recommendedName>
        <fullName evidence="15">ATP synthase subunit b</fullName>
    </recommendedName>
    <alternativeName>
        <fullName evidence="15">ATP synthase F(0) sector subunit b</fullName>
    </alternativeName>
    <alternativeName>
        <fullName evidence="15">ATPase subunit I</fullName>
    </alternativeName>
    <alternativeName>
        <fullName evidence="15">F-type ATPase subunit b</fullName>
        <shortName evidence="15">F-ATPase subunit b</shortName>
    </alternativeName>
</protein>
<keyword evidence="11 15" id="KW-0066">ATP synthesis</keyword>
<dbReference type="PATRIC" id="fig|1079.6.peg.2815"/>
<dbReference type="STRING" id="1079.BVIR_2685"/>
<keyword evidence="20" id="KW-1185">Reference proteome</keyword>
<dbReference type="Proteomes" id="UP000065734">
    <property type="component" value="Chromosome I"/>
</dbReference>